<feature type="region of interest" description="Disordered" evidence="5">
    <location>
        <begin position="1"/>
        <end position="67"/>
    </location>
</feature>
<keyword evidence="3" id="KW-0963">Cytoplasm</keyword>
<evidence type="ECO:0000256" key="4">
    <source>
        <dbReference type="ARBA" id="ARBA00022927"/>
    </source>
</evidence>
<dbReference type="PROSITE" id="PS50219">
    <property type="entry name" value="CNH"/>
    <property type="match status" value="1"/>
</dbReference>
<feature type="compositionally biased region" description="Basic residues" evidence="5">
    <location>
        <begin position="32"/>
        <end position="43"/>
    </location>
</feature>
<evidence type="ECO:0000256" key="1">
    <source>
        <dbReference type="ARBA" id="ARBA00004496"/>
    </source>
</evidence>
<feature type="region of interest" description="Disordered" evidence="5">
    <location>
        <begin position="330"/>
        <end position="369"/>
    </location>
</feature>
<evidence type="ECO:0000313" key="8">
    <source>
        <dbReference type="Proteomes" id="UP000094336"/>
    </source>
</evidence>
<dbReference type="Pfam" id="PF00780">
    <property type="entry name" value="CNH"/>
    <property type="match status" value="1"/>
</dbReference>
<dbReference type="PANTHER" id="PTHR12894">
    <property type="entry name" value="CNH DOMAIN CONTAINING"/>
    <property type="match status" value="1"/>
</dbReference>
<evidence type="ECO:0000256" key="5">
    <source>
        <dbReference type="SAM" id="MobiDB-lite"/>
    </source>
</evidence>
<gene>
    <name evidence="7" type="ORF">BABINDRAFT_98522</name>
</gene>
<dbReference type="GO" id="GO:0034058">
    <property type="term" value="P:endosomal vesicle fusion"/>
    <property type="evidence" value="ECO:0007669"/>
    <property type="project" value="TreeGrafter"/>
</dbReference>
<dbReference type="Proteomes" id="UP000094336">
    <property type="component" value="Unassembled WGS sequence"/>
</dbReference>
<dbReference type="AlphaFoldDB" id="A0A1E3QII8"/>
<dbReference type="PANTHER" id="PTHR12894:SF27">
    <property type="entry name" value="TRANSFORMING GROWTH FACTOR-BETA RECEPTOR-ASSOCIATED PROTEIN 1"/>
    <property type="match status" value="1"/>
</dbReference>
<dbReference type="GeneID" id="30150883"/>
<evidence type="ECO:0000259" key="6">
    <source>
        <dbReference type="PROSITE" id="PS50219"/>
    </source>
</evidence>
<feature type="domain" description="CNH" evidence="6">
    <location>
        <begin position="406"/>
        <end position="683"/>
    </location>
</feature>
<dbReference type="InterPro" id="IPR001180">
    <property type="entry name" value="CNH_dom"/>
</dbReference>
<organism evidence="7 8">
    <name type="scientific">Babjeviella inositovora NRRL Y-12698</name>
    <dbReference type="NCBI Taxonomy" id="984486"/>
    <lineage>
        <taxon>Eukaryota</taxon>
        <taxon>Fungi</taxon>
        <taxon>Dikarya</taxon>
        <taxon>Ascomycota</taxon>
        <taxon>Saccharomycotina</taxon>
        <taxon>Pichiomycetes</taxon>
        <taxon>Serinales incertae sedis</taxon>
        <taxon>Babjeviella</taxon>
    </lineage>
</organism>
<proteinExistence type="predicted"/>
<dbReference type="Pfam" id="PF10366">
    <property type="entry name" value="Vps39_1"/>
    <property type="match status" value="1"/>
</dbReference>
<comment type="subcellular location">
    <subcellularLocation>
        <location evidence="1">Cytoplasm</location>
    </subcellularLocation>
</comment>
<dbReference type="GO" id="GO:0015031">
    <property type="term" value="P:protein transport"/>
    <property type="evidence" value="ECO:0007669"/>
    <property type="project" value="UniProtKB-KW"/>
</dbReference>
<keyword evidence="8" id="KW-1185">Reference proteome</keyword>
<dbReference type="GO" id="GO:0006914">
    <property type="term" value="P:autophagy"/>
    <property type="evidence" value="ECO:0007669"/>
    <property type="project" value="TreeGrafter"/>
</dbReference>
<dbReference type="RefSeq" id="XP_018982788.1">
    <property type="nucleotide sequence ID" value="XM_019133030.1"/>
</dbReference>
<accession>A0A1E3QII8</accession>
<reference evidence="8" key="1">
    <citation type="submission" date="2016-05" db="EMBL/GenBank/DDBJ databases">
        <title>Comparative genomics of biotechnologically important yeasts.</title>
        <authorList>
            <consortium name="DOE Joint Genome Institute"/>
            <person name="Riley R."/>
            <person name="Haridas S."/>
            <person name="Wolfe K.H."/>
            <person name="Lopes M.R."/>
            <person name="Hittinger C.T."/>
            <person name="Goker M."/>
            <person name="Salamov A."/>
            <person name="Wisecaver J."/>
            <person name="Long T.M."/>
            <person name="Aerts A.L."/>
            <person name="Barry K."/>
            <person name="Choi C."/>
            <person name="Clum A."/>
            <person name="Coughlan A.Y."/>
            <person name="Deshpande S."/>
            <person name="Douglass A.P."/>
            <person name="Hanson S.J."/>
            <person name="Klenk H.-P."/>
            <person name="Labutti K."/>
            <person name="Lapidus A."/>
            <person name="Lindquist E."/>
            <person name="Lipzen A."/>
            <person name="Meier-Kolthoff J.P."/>
            <person name="Ohm R.A."/>
            <person name="Otillar R.P."/>
            <person name="Pangilinan J."/>
            <person name="Peng Y."/>
            <person name="Rokas A."/>
            <person name="Rosa C.A."/>
            <person name="Scheuner C."/>
            <person name="Sibirny A.A."/>
            <person name="Slot J.C."/>
            <person name="Stielow J.B."/>
            <person name="Sun H."/>
            <person name="Kurtzman C.P."/>
            <person name="Blackwell M."/>
            <person name="Grigoriev I.V."/>
            <person name="Jeffries T.W."/>
        </authorList>
    </citation>
    <scope>NUCLEOTIDE SEQUENCE [LARGE SCALE GENOMIC DNA]</scope>
    <source>
        <strain evidence="8">NRRL Y-12698</strain>
    </source>
</reference>
<sequence>MSIQDPPGVSQATITTPVPEELGNSHPPLSKGKNKKKKRKKKASTPVVGAIDLSPVTDSTDVATPEPVGQDELDMIQSLLLLALRKTGDEGVENSENHLDETLSEIQAIEMSKDVLSAADEVDGVEDNVTLIAVVKSVEGIQTSDHSKVDAEHQLDSENLDHTGTVGFGSVDTAIVHTVPLESKSTDCPSKSLDANSTSVIMKTLEVNSAGSPQGSIDPTSDAGMRTLMDEEKVQKSNDDVVTFIDKDHILDSSLIDHILNSSLIDPLDVCSNPRDPLPEPSSIIVDGNKPHAQTEISISANLIVPETPPVDKQSPASLVTEITEFEPPVLEPISGPVPIDPAKTEASAQSDPTASPAPPNIPPSLDEIPVDEIPVDEPPIESYSLTPGPYTLTPLITDMPFDGLELYPTCIASYNRSIYIGTSNGTILHYFPVDDDVPSYLLVSQQKVSQSRSRSVKEIIILPHLEFAIVLSGGIASVFQLPELTPANIGRVKDVVDISIDTSLSDVSPSVELAVFTKSMIRLISVTKKGLKLVKDVTYPNSYRGVRCAQYAIVATPSDYDLIDLVNVQKIPLFPVSSPDAQIKPIILPVSFRSQTGEFLLVSGGPDVVDLAMGTVVNTYGDVTRGTIPWERFPGSIAMDYPHVLAVLDGKEVRVTSLHNQEVVQRVTFKGLSDKRGLRVANVLHAFTTNGSGDLFQEVSLVGDYAPGEVTSSVSFSNTLLYHNSKVFLVQAIPRLLRILRHIQHPELVEVNALLDELKGVDKTTTEGASEHRFISLVIGFVVLLQGKFDEAYEIWILGLDEIMPLDPRLLIYVSQTAEVEIYGALLVPRCLVMLVDKLVDKMAQTEGFRDFYKLHLWQLLEKRSDTSMKFSYQSDISKTLEVAAIDLLLTSDNDSELLSFVNEKVVKCQYTEIASRLESKKKYYVLSQFYKSNGFPTEFLELWRRLITGETHDTMFKAAGALAVMKDYIVEHVADEASFWEFAPWLLHQNPNIGYSLFVDKHLRVLLRPDTVLSHLITALEKGLRLRYLLHLEETGVDYVGELCLELAESLADELDLGQRVSAFIETYQKVEKHRIPYLQYVKLESQRSIKQSHLGDFFDHHQRLYSLIPRFVASEGYGERGEKLRSLLASYLPALAYPLANMSLQDQNFEQVLEYLFALGDYETCEWYVARGSLPQLRFSSDDPNQLDFVNVLQTIDSGYSILNMSDMLTRGLIDVTRAKQNSVLQKNLARAEMIKYRELGNVLRGFAEEKE</sequence>
<evidence type="ECO:0000256" key="2">
    <source>
        <dbReference type="ARBA" id="ARBA00022448"/>
    </source>
</evidence>
<dbReference type="InterPro" id="IPR019452">
    <property type="entry name" value="VPS39/TGF_beta_rcpt-assoc_1"/>
</dbReference>
<protein>
    <recommendedName>
        <fullName evidence="6">CNH domain-containing protein</fullName>
    </recommendedName>
</protein>
<dbReference type="OrthoDB" id="5325112at2759"/>
<dbReference type="GO" id="GO:0005737">
    <property type="term" value="C:cytoplasm"/>
    <property type="evidence" value="ECO:0007669"/>
    <property type="project" value="UniProtKB-SubCell"/>
</dbReference>
<keyword evidence="2" id="KW-0813">Transport</keyword>
<name>A0A1E3QII8_9ASCO</name>
<evidence type="ECO:0000256" key="3">
    <source>
        <dbReference type="ARBA" id="ARBA00022490"/>
    </source>
</evidence>
<dbReference type="InterPro" id="IPR032914">
    <property type="entry name" value="Vam6/VPS39/TRAP1"/>
</dbReference>
<keyword evidence="4" id="KW-0653">Protein transport</keyword>
<dbReference type="STRING" id="984486.A0A1E3QII8"/>
<dbReference type="GO" id="GO:0016020">
    <property type="term" value="C:membrane"/>
    <property type="evidence" value="ECO:0007669"/>
    <property type="project" value="TreeGrafter"/>
</dbReference>
<evidence type="ECO:0000313" key="7">
    <source>
        <dbReference type="EMBL" id="ODQ77460.1"/>
    </source>
</evidence>
<dbReference type="EMBL" id="KV454440">
    <property type="protein sequence ID" value="ODQ77460.1"/>
    <property type="molecule type" value="Genomic_DNA"/>
</dbReference>